<evidence type="ECO:0000256" key="3">
    <source>
        <dbReference type="ARBA" id="ARBA00022989"/>
    </source>
</evidence>
<dbReference type="Pfam" id="PF10337">
    <property type="entry name" value="ArAE_2_N"/>
    <property type="match status" value="1"/>
</dbReference>
<feature type="domain" description="Putative ER transporter 6TM N-terminal" evidence="7">
    <location>
        <begin position="164"/>
        <end position="237"/>
    </location>
</feature>
<dbReference type="Proteomes" id="UP000237441">
    <property type="component" value="Unassembled WGS sequence"/>
</dbReference>
<feature type="compositionally biased region" description="Polar residues" evidence="5">
    <location>
        <begin position="631"/>
        <end position="642"/>
    </location>
</feature>
<evidence type="ECO:0000313" key="9">
    <source>
        <dbReference type="EMBL" id="PQK16267.1"/>
    </source>
</evidence>
<feature type="region of interest" description="Disordered" evidence="5">
    <location>
        <begin position="1"/>
        <end position="72"/>
    </location>
</feature>
<dbReference type="AlphaFoldDB" id="A0A2S7YJI3"/>
<dbReference type="InterPro" id="IPR018823">
    <property type="entry name" value="ArAE_2_N"/>
</dbReference>
<comment type="caution">
    <text evidence="9">The sequence shown here is derived from an EMBL/GenBank/DDBJ whole genome shotgun (WGS) entry which is preliminary data.</text>
</comment>
<feature type="transmembrane region" description="Helical" evidence="6">
    <location>
        <begin position="803"/>
        <end position="824"/>
    </location>
</feature>
<feature type="region of interest" description="Disordered" evidence="5">
    <location>
        <begin position="410"/>
        <end position="437"/>
    </location>
</feature>
<reference evidence="9 10" key="1">
    <citation type="submission" date="2016-07" db="EMBL/GenBank/DDBJ databases">
        <title>Comparative genomics of the entomopathogenic fungus Beauveria bassiana.</title>
        <authorList>
            <person name="Valero Jimenez C.A."/>
            <person name="Zwaan B.J."/>
            <person name="Van Kan J.A."/>
            <person name="Takken W."/>
            <person name="Debets A.J."/>
            <person name="Schoustra S.E."/>
            <person name="Koenraadt C.J."/>
        </authorList>
    </citation>
    <scope>NUCLEOTIDE SEQUENCE [LARGE SCALE GENOMIC DNA]</scope>
    <source>
        <strain evidence="9 10">ARSEF 8028</strain>
    </source>
</reference>
<evidence type="ECO:0000256" key="1">
    <source>
        <dbReference type="ARBA" id="ARBA00004141"/>
    </source>
</evidence>
<feature type="region of interest" description="Disordered" evidence="5">
    <location>
        <begin position="611"/>
        <end position="642"/>
    </location>
</feature>
<evidence type="ECO:0000256" key="2">
    <source>
        <dbReference type="ARBA" id="ARBA00022692"/>
    </source>
</evidence>
<dbReference type="Pfam" id="PF13515">
    <property type="entry name" value="FUSC_2"/>
    <property type="match status" value="1"/>
</dbReference>
<dbReference type="InterPro" id="IPR049453">
    <property type="entry name" value="Memb_transporter_dom"/>
</dbReference>
<protein>
    <submittedName>
        <fullName evidence="9">Uncharacterized protein</fullName>
    </submittedName>
</protein>
<accession>A0A2S7YJI3</accession>
<evidence type="ECO:0000259" key="8">
    <source>
        <dbReference type="Pfam" id="PF13515"/>
    </source>
</evidence>
<feature type="compositionally biased region" description="Polar residues" evidence="5">
    <location>
        <begin position="23"/>
        <end position="50"/>
    </location>
</feature>
<feature type="transmembrane region" description="Helical" evidence="6">
    <location>
        <begin position="716"/>
        <end position="736"/>
    </location>
</feature>
<organism evidence="9 10">
    <name type="scientific">Beauveria bassiana</name>
    <name type="common">White muscardine disease fungus</name>
    <name type="synonym">Tritirachium shiotae</name>
    <dbReference type="NCBI Taxonomy" id="176275"/>
    <lineage>
        <taxon>Eukaryota</taxon>
        <taxon>Fungi</taxon>
        <taxon>Dikarya</taxon>
        <taxon>Ascomycota</taxon>
        <taxon>Pezizomycotina</taxon>
        <taxon>Sordariomycetes</taxon>
        <taxon>Hypocreomycetidae</taxon>
        <taxon>Hypocreales</taxon>
        <taxon>Cordycipitaceae</taxon>
        <taxon>Beauveria</taxon>
    </lineage>
</organism>
<feature type="transmembrane region" description="Helical" evidence="6">
    <location>
        <begin position="742"/>
        <end position="760"/>
    </location>
</feature>
<dbReference type="PANTHER" id="PTHR47804">
    <property type="entry name" value="60S RIBOSOMAL PROTEIN L19"/>
    <property type="match status" value="1"/>
</dbReference>
<name>A0A2S7YJI3_BEABA</name>
<dbReference type="PANTHER" id="PTHR47804:SF3">
    <property type="entry name" value="PROTEIN BRE4"/>
    <property type="match status" value="1"/>
</dbReference>
<evidence type="ECO:0000256" key="4">
    <source>
        <dbReference type="ARBA" id="ARBA00023136"/>
    </source>
</evidence>
<evidence type="ECO:0000313" key="10">
    <source>
        <dbReference type="Proteomes" id="UP000237441"/>
    </source>
</evidence>
<gene>
    <name evidence="9" type="ORF">BB8028_0006g05880</name>
</gene>
<dbReference type="PRINTS" id="PR02047">
    <property type="entry name" value="BREFELDNASP4"/>
</dbReference>
<sequence length="1070" mass="117364">MPGLSSQYQDDIGKRHSGPGPGATSTGQLSPVSLSSLDQHYGSRDSSSASPIKPQRPGFRGGTPGLGSRTSSTTSLLKLNHLLPKKEDHGTDTYGVREVRDGFFDAVFLKAPRLPSKDGLEALKATLPAAFDQHNPLTIKHFLPNQWRKLKSVVHRVFTTQTGITLLKPFVAYFIAYVLCLVPVVRHWLGPQYYIMAVSVILNHPARTVGAQVDGVVLTVLGTAIGIAWGALALLLSTSTLAARAGYGGILALFLVVFVASIASIRAFFVRFYQAVLTAGIAVIYATLSETHNATIPWSKLRGYAVAFLFGQAIALAVNVLICPDAGARPLATTLHQSFDLMLQALEAPHARDARLRRQLSKSFVDLSEAYRDMAIDSTISRFRPEDVLELRNLMQAVLRALLSMDTETTLLGRPDDGEANNGEEKQQGGDNGQNGHVKDVAEALATPTRDLLLSMCEGIRTCDIALMGISGYRKSTGPSTDFSSDTAVSKTRLGQTISHFDSVESLLLQSGRLPDSAIHDFEIVQLFVSARHVRETAATVQHLLHHVSEMQTVPERPRLWLPSYPFSKSVYRTNAQIRHDRGGVVAGSYQITFGDIARILDKITSRVHEPTGRTQTDAAGDTNLKPETSAPRTGSDGTRSKSSTATRYKIWRGLYRLQGYESKYALKACLVTCLLAVPSYLEQSKWWWDQYQAWWAVAMSWVVMHPRVGGNLQDLLNRSCLAVLGAVWAGAGYAAGDGNPYVMAVFAGVYMLPMLYRYALSTHPRSGLVGSLSFTVVSLGLLEAEHREAATTTPAVLAARQGLVFFVGTAAPILVNWVLWPFVARHELRSALSSMLFFMSVTYRSTVATYVYFDAPPTPTDIRRSELLEGRLREGFVRIRQLLVLTRHELRLRGGGGGTDHHDPRCWAALTEACERFFEHTIAVRQAALFYDAGCLRASPAAAERLLPHRRDAVATVLANLYVLAGALRARRRVPRYLPSAAAARKALLVRSDEVEAELTAQEAAEAEAEAGAGEGAGLREVNTRRKWSDTYRFSYNQSLTGCIVQLEEMEKYTKLIVGEQGFDDQFSI</sequence>
<keyword evidence="2 6" id="KW-0812">Transmembrane</keyword>
<evidence type="ECO:0000259" key="7">
    <source>
        <dbReference type="Pfam" id="PF10337"/>
    </source>
</evidence>
<dbReference type="EMBL" id="JRHA01000006">
    <property type="protein sequence ID" value="PQK16267.1"/>
    <property type="molecule type" value="Genomic_DNA"/>
</dbReference>
<comment type="subcellular location">
    <subcellularLocation>
        <location evidence="1">Membrane</location>
        <topology evidence="1">Multi-pass membrane protein</topology>
    </subcellularLocation>
</comment>
<feature type="domain" description="Integral membrane bound transporter" evidence="8">
    <location>
        <begin position="687"/>
        <end position="783"/>
    </location>
</feature>
<feature type="transmembrane region" description="Helical" evidence="6">
    <location>
        <begin position="245"/>
        <end position="265"/>
    </location>
</feature>
<dbReference type="InterPro" id="IPR052430">
    <property type="entry name" value="IVT-Associated"/>
</dbReference>
<feature type="transmembrane region" description="Helical" evidence="6">
    <location>
        <begin position="170"/>
        <end position="189"/>
    </location>
</feature>
<dbReference type="OrthoDB" id="1924968at2759"/>
<evidence type="ECO:0000256" key="6">
    <source>
        <dbReference type="SAM" id="Phobius"/>
    </source>
</evidence>
<proteinExistence type="predicted"/>
<keyword evidence="4 6" id="KW-0472">Membrane</keyword>
<feature type="transmembrane region" description="Helical" evidence="6">
    <location>
        <begin position="272"/>
        <end position="289"/>
    </location>
</feature>
<feature type="transmembrane region" description="Helical" evidence="6">
    <location>
        <begin position="216"/>
        <end position="239"/>
    </location>
</feature>
<dbReference type="GO" id="GO:0016020">
    <property type="term" value="C:membrane"/>
    <property type="evidence" value="ECO:0007669"/>
    <property type="project" value="UniProtKB-SubCell"/>
</dbReference>
<dbReference type="InterPro" id="IPR023244">
    <property type="entry name" value="Brefeldin_A-sensitivity_4"/>
</dbReference>
<evidence type="ECO:0000256" key="5">
    <source>
        <dbReference type="SAM" id="MobiDB-lite"/>
    </source>
</evidence>
<feature type="transmembrane region" description="Helical" evidence="6">
    <location>
        <begin position="301"/>
        <end position="322"/>
    </location>
</feature>
<keyword evidence="3 6" id="KW-1133">Transmembrane helix</keyword>